<reference evidence="3 4" key="1">
    <citation type="submission" date="2018-12" db="EMBL/GenBank/DDBJ databases">
        <authorList>
            <consortium name="Pathogen Informatics"/>
        </authorList>
    </citation>
    <scope>NUCLEOTIDE SEQUENCE [LARGE SCALE GENOMIC DNA]</scope>
    <source>
        <strain evidence="3 4">NCTC11466</strain>
    </source>
</reference>
<organism evidence="3 4">
    <name type="scientific">Cedecea lapagei</name>
    <dbReference type="NCBI Taxonomy" id="158823"/>
    <lineage>
        <taxon>Bacteria</taxon>
        <taxon>Pseudomonadati</taxon>
        <taxon>Pseudomonadota</taxon>
        <taxon>Gammaproteobacteria</taxon>
        <taxon>Enterobacterales</taxon>
        <taxon>Enterobacteriaceae</taxon>
        <taxon>Cedecea</taxon>
    </lineage>
</organism>
<dbReference type="AlphaFoldDB" id="A0A3S4MFP2"/>
<dbReference type="Proteomes" id="UP000274122">
    <property type="component" value="Chromosome"/>
</dbReference>
<accession>A0A3S4MFP2</accession>
<dbReference type="InterPro" id="IPR000182">
    <property type="entry name" value="GNAT_dom"/>
</dbReference>
<dbReference type="CDD" id="cd04301">
    <property type="entry name" value="NAT_SF"/>
    <property type="match status" value="1"/>
</dbReference>
<dbReference type="OrthoDB" id="1431064at2"/>
<dbReference type="EMBL" id="LR134201">
    <property type="protein sequence ID" value="VEB97873.1"/>
    <property type="molecule type" value="Genomic_DNA"/>
</dbReference>
<name>A0A3S4MFP2_9ENTR</name>
<dbReference type="Gene3D" id="3.40.630.30">
    <property type="match status" value="1"/>
</dbReference>
<evidence type="ECO:0000256" key="1">
    <source>
        <dbReference type="ARBA" id="ARBA00022679"/>
    </source>
</evidence>
<dbReference type="RefSeq" id="WP_126356365.1">
    <property type="nucleotide sequence ID" value="NZ_LR134201.1"/>
</dbReference>
<dbReference type="PROSITE" id="PS51186">
    <property type="entry name" value="GNAT"/>
    <property type="match status" value="1"/>
</dbReference>
<dbReference type="KEGG" id="clap:NCTC11466_02382"/>
<dbReference type="PANTHER" id="PTHR13947:SF37">
    <property type="entry name" value="LD18367P"/>
    <property type="match status" value="1"/>
</dbReference>
<feature type="domain" description="N-acetyltransferase" evidence="2">
    <location>
        <begin position="4"/>
        <end position="154"/>
    </location>
</feature>
<keyword evidence="1 3" id="KW-0808">Transferase</keyword>
<dbReference type="GO" id="GO:0008080">
    <property type="term" value="F:N-acetyltransferase activity"/>
    <property type="evidence" value="ECO:0007669"/>
    <property type="project" value="InterPro"/>
</dbReference>
<evidence type="ECO:0000259" key="2">
    <source>
        <dbReference type="PROSITE" id="PS51186"/>
    </source>
</evidence>
<evidence type="ECO:0000313" key="4">
    <source>
        <dbReference type="Proteomes" id="UP000274122"/>
    </source>
</evidence>
<protein>
    <submittedName>
        <fullName evidence="3">Predicted acetyltransferase</fullName>
    </submittedName>
</protein>
<evidence type="ECO:0000313" key="3">
    <source>
        <dbReference type="EMBL" id="VEB97873.1"/>
    </source>
</evidence>
<dbReference type="InterPro" id="IPR016181">
    <property type="entry name" value="Acyl_CoA_acyltransferase"/>
</dbReference>
<dbReference type="PANTHER" id="PTHR13947">
    <property type="entry name" value="GNAT FAMILY N-ACETYLTRANSFERASE"/>
    <property type="match status" value="1"/>
</dbReference>
<dbReference type="InterPro" id="IPR050769">
    <property type="entry name" value="NAT_camello-type"/>
</dbReference>
<proteinExistence type="predicted"/>
<dbReference type="SUPFAM" id="SSF55729">
    <property type="entry name" value="Acyl-CoA N-acyltransferases (Nat)"/>
    <property type="match status" value="1"/>
</dbReference>
<gene>
    <name evidence="3" type="ORF">NCTC11466_02382</name>
</gene>
<dbReference type="Pfam" id="PF00583">
    <property type="entry name" value="Acetyltransf_1"/>
    <property type="match status" value="1"/>
</dbReference>
<keyword evidence="4" id="KW-1185">Reference proteome</keyword>
<sequence length="154" mass="17511">MNNVSLVEWRDEYRKDFISLSIEWLEKYVSVEPVDLEILNNPEEYILSPGGAIFFAQIDNENVGTVAMIPKSDGNFELAKLAVTEKCKGKKIGNILMEKGIAFARERGAKKVILFTTGTLVAAVNLYRKYGFVEVELQDNKYLEADIRMELQLK</sequence>